<dbReference type="Proteomes" id="UP001497535">
    <property type="component" value="Unassembled WGS sequence"/>
</dbReference>
<protein>
    <submittedName>
        <fullName evidence="1">Uncharacterized protein</fullName>
    </submittedName>
</protein>
<sequence>MSGLFKEGYNFVFHHSLLISLNNSINNSLNIFTHKFIMLYCTCTFLGLFWLRKGEGMSRGVRGCLEGRGDA</sequence>
<accession>A0ACB0Z049</accession>
<reference evidence="1" key="1">
    <citation type="submission" date="2023-11" db="EMBL/GenBank/DDBJ databases">
        <authorList>
            <person name="Poullet M."/>
        </authorList>
    </citation>
    <scope>NUCLEOTIDE SEQUENCE</scope>
    <source>
        <strain evidence="1">E1834</strain>
    </source>
</reference>
<proteinExistence type="predicted"/>
<dbReference type="EMBL" id="CAVMJV010000021">
    <property type="protein sequence ID" value="CAK5070557.1"/>
    <property type="molecule type" value="Genomic_DNA"/>
</dbReference>
<name>A0ACB0Z049_MELEN</name>
<evidence type="ECO:0000313" key="1">
    <source>
        <dbReference type="EMBL" id="CAK5070557.1"/>
    </source>
</evidence>
<keyword evidence="2" id="KW-1185">Reference proteome</keyword>
<organism evidence="1 2">
    <name type="scientific">Meloidogyne enterolobii</name>
    <name type="common">Root-knot nematode worm</name>
    <name type="synonym">Meloidogyne mayaguensis</name>
    <dbReference type="NCBI Taxonomy" id="390850"/>
    <lineage>
        <taxon>Eukaryota</taxon>
        <taxon>Metazoa</taxon>
        <taxon>Ecdysozoa</taxon>
        <taxon>Nematoda</taxon>
        <taxon>Chromadorea</taxon>
        <taxon>Rhabditida</taxon>
        <taxon>Tylenchina</taxon>
        <taxon>Tylenchomorpha</taxon>
        <taxon>Tylenchoidea</taxon>
        <taxon>Meloidogynidae</taxon>
        <taxon>Meloidogyninae</taxon>
        <taxon>Meloidogyne</taxon>
    </lineage>
</organism>
<comment type="caution">
    <text evidence="1">The sequence shown here is derived from an EMBL/GenBank/DDBJ whole genome shotgun (WGS) entry which is preliminary data.</text>
</comment>
<gene>
    <name evidence="1" type="ORF">MENTE1834_LOCUS18675</name>
</gene>
<evidence type="ECO:0000313" key="2">
    <source>
        <dbReference type="Proteomes" id="UP001497535"/>
    </source>
</evidence>